<reference evidence="3 4" key="1">
    <citation type="journal article" date="2014" name="Int. J. Syst. Evol. Microbiol.">
        <title>Complete genome sequence of Corynebacterium casei LMG S-19264T (=DSM 44701T), isolated from a smear-ripened cheese.</title>
        <authorList>
            <consortium name="US DOE Joint Genome Institute (JGI-PGF)"/>
            <person name="Walter F."/>
            <person name="Albersmeier A."/>
            <person name="Kalinowski J."/>
            <person name="Ruckert C."/>
        </authorList>
    </citation>
    <scope>NUCLEOTIDE SEQUENCE [LARGE SCALE GENOMIC DNA]</scope>
    <source>
        <strain evidence="3 4">CGMCC 1.16330</strain>
    </source>
</reference>
<protein>
    <recommendedName>
        <fullName evidence="2">Peptidase S8/S53 domain-containing protein</fullName>
    </recommendedName>
</protein>
<dbReference type="SUPFAM" id="SSF52743">
    <property type="entry name" value="Subtilisin-like"/>
    <property type="match status" value="1"/>
</dbReference>
<dbReference type="CDD" id="cd04847">
    <property type="entry name" value="Peptidases_S8_Subtilisin_like_2"/>
    <property type="match status" value="1"/>
</dbReference>
<proteinExistence type="predicted"/>
<evidence type="ECO:0000256" key="1">
    <source>
        <dbReference type="SAM" id="MobiDB-lite"/>
    </source>
</evidence>
<keyword evidence="4" id="KW-1185">Reference proteome</keyword>
<dbReference type="RefSeq" id="WP_188902998.1">
    <property type="nucleotide sequence ID" value="NZ_BMKS01000015.1"/>
</dbReference>
<dbReference type="EMBL" id="BMKS01000015">
    <property type="protein sequence ID" value="GGG46539.1"/>
    <property type="molecule type" value="Genomic_DNA"/>
</dbReference>
<dbReference type="InterPro" id="IPR036852">
    <property type="entry name" value="Peptidase_S8/S53_dom_sf"/>
</dbReference>
<evidence type="ECO:0000259" key="2">
    <source>
        <dbReference type="Pfam" id="PF00082"/>
    </source>
</evidence>
<evidence type="ECO:0000313" key="4">
    <source>
        <dbReference type="Proteomes" id="UP000597507"/>
    </source>
</evidence>
<dbReference type="AlphaFoldDB" id="A0A8J2ZEZ3"/>
<comment type="caution">
    <text evidence="3">The sequence shown here is derived from an EMBL/GenBank/DDBJ whole genome shotgun (WGS) entry which is preliminary data.</text>
</comment>
<dbReference type="GO" id="GO:0006508">
    <property type="term" value="P:proteolysis"/>
    <property type="evidence" value="ECO:0007669"/>
    <property type="project" value="InterPro"/>
</dbReference>
<organism evidence="3 4">
    <name type="scientific">Caldovatus sediminis</name>
    <dbReference type="NCBI Taxonomy" id="2041189"/>
    <lineage>
        <taxon>Bacteria</taxon>
        <taxon>Pseudomonadati</taxon>
        <taxon>Pseudomonadota</taxon>
        <taxon>Alphaproteobacteria</taxon>
        <taxon>Acetobacterales</taxon>
        <taxon>Roseomonadaceae</taxon>
        <taxon>Caldovatus</taxon>
    </lineage>
</organism>
<feature type="compositionally biased region" description="Basic and acidic residues" evidence="1">
    <location>
        <begin position="1"/>
        <end position="13"/>
    </location>
</feature>
<dbReference type="Gene3D" id="3.40.50.200">
    <property type="entry name" value="Peptidase S8/S53 domain"/>
    <property type="match status" value="1"/>
</dbReference>
<accession>A0A8J2ZEZ3</accession>
<sequence length="821" mass="89811">MTDLPRDRPHLHIEGGGQSETYTSPRTVRQGLPPARARAAHAARLERAIGTALAEGRRRIAARETSIAEGEPGFYLEFDIPVAERAAVEGLENKPKAIELVAVRPPAEGDEMVTATVFVPERSADFFVKKIEAYRDEDTKKGRPKNQNLIARIEDVRLGAVRSLFTDSMELFPAGGRQTWWEVWLRDGRLATFQRVAARLSVALKEHAISFPERDVVIALADEATMARLIENSDAVAELRIAKDTPTLFQEMHPVEQADWARDLAGRVIPPSVLAPVVCLLDSGATQAHPLIAPGLDPVDQHAYDDAWGVGDSAYWNGHGTAMAGVALYGDLEAALANGGAVELGHGLETVKILPPAGQNDPDLYGAITALSIGKAEAKAPRRRRVFCMAVTSEVGLGRGRPSSWSAAVDQLCYGGGDRRRLMVLAAGNLRGDINAGEYPDRNDLEEAENPAQAWNPLVVGAYTDKITITQQDYAGWEALAPAGDLSPSSRTSGIWDRQWPIRPDVVFEGWNCAHDGVNPAVAIDDLQLLTTHYRPNRRLFQEFGDTSAASALGAHLAAGIMTARPELWPETVRGLVVHSAEWTPAMRARFEAAGSQQQKLAMLRRYGWGVPDLGRALLSASNDATLMVEDALLPFRKDGSTIKTRDMHLHQLPWPREELLALGEQDVELRVTLSYFIEPNPGERGWTRRHRYASHSLRFAVKRSLESLSAFRQRINKAALAEESGEARGSGGGDGWLLGTIRDRGSIHSDIWRGSAAALAERDAIGVFPISGWWKEKPGLQRWDRSVRYSLLISIRAPAAETDIYTAIANQIAVAVPISS</sequence>
<dbReference type="InterPro" id="IPR000209">
    <property type="entry name" value="Peptidase_S8/S53_dom"/>
</dbReference>
<evidence type="ECO:0000313" key="3">
    <source>
        <dbReference type="EMBL" id="GGG46539.1"/>
    </source>
</evidence>
<name>A0A8J2ZEZ3_9PROT</name>
<feature type="domain" description="Peptidase S8/S53" evidence="2">
    <location>
        <begin position="276"/>
        <end position="610"/>
    </location>
</feature>
<dbReference type="Pfam" id="PF00082">
    <property type="entry name" value="Peptidase_S8"/>
    <property type="match status" value="1"/>
</dbReference>
<gene>
    <name evidence="3" type="ORF">GCM10010964_37380</name>
</gene>
<dbReference type="InterPro" id="IPR034074">
    <property type="entry name" value="Y4bN_pept_dom"/>
</dbReference>
<dbReference type="Proteomes" id="UP000597507">
    <property type="component" value="Unassembled WGS sequence"/>
</dbReference>
<dbReference type="GO" id="GO:0004252">
    <property type="term" value="F:serine-type endopeptidase activity"/>
    <property type="evidence" value="ECO:0007669"/>
    <property type="project" value="InterPro"/>
</dbReference>
<feature type="region of interest" description="Disordered" evidence="1">
    <location>
        <begin position="1"/>
        <end position="31"/>
    </location>
</feature>